<dbReference type="AlphaFoldDB" id="X7ZBL2"/>
<gene>
    <name evidence="2" type="ORF">I553_1118</name>
</gene>
<dbReference type="EMBL" id="JAOB01000080">
    <property type="protein sequence ID" value="EUA16143.1"/>
    <property type="molecule type" value="Genomic_DNA"/>
</dbReference>
<evidence type="ECO:0000256" key="1">
    <source>
        <dbReference type="SAM" id="MobiDB-lite"/>
    </source>
</evidence>
<feature type="region of interest" description="Disordered" evidence="1">
    <location>
        <begin position="1"/>
        <end position="45"/>
    </location>
</feature>
<proteinExistence type="predicted"/>
<protein>
    <submittedName>
        <fullName evidence="2">Uncharacterized protein</fullName>
    </submittedName>
</protein>
<name>X7ZBL2_MYCXE</name>
<reference evidence="2" key="1">
    <citation type="submission" date="2014-01" db="EMBL/GenBank/DDBJ databases">
        <authorList>
            <person name="Brown-Elliot B."/>
            <person name="Wallace R."/>
            <person name="Lenaerts A."/>
            <person name="Ordway D."/>
            <person name="DeGroote M.A."/>
            <person name="Parker T."/>
            <person name="Sizemore C."/>
            <person name="Tallon L.J."/>
            <person name="Sadzewicz L.K."/>
            <person name="Sengamalay N."/>
            <person name="Fraser C.M."/>
            <person name="Hine E."/>
            <person name="Shefchek K.A."/>
            <person name="Das S.P."/>
            <person name="Tettelin H."/>
        </authorList>
    </citation>
    <scope>NUCLEOTIDE SEQUENCE [LARGE SCALE GENOMIC DNA]</scope>
    <source>
        <strain evidence="2">4042</strain>
    </source>
</reference>
<accession>X7ZBL2</accession>
<dbReference type="PATRIC" id="fig|1299334.3.peg.8376"/>
<evidence type="ECO:0000313" key="2">
    <source>
        <dbReference type="EMBL" id="EUA16143.1"/>
    </source>
</evidence>
<sequence length="45" mass="4705">MGQTDPSEIFDKGQRSGAQNFQGCHGWSPMRLGTGPTCPVSIAPG</sequence>
<comment type="caution">
    <text evidence="2">The sequence shown here is derived from an EMBL/GenBank/DDBJ whole genome shotgun (WGS) entry which is preliminary data.</text>
</comment>
<organism evidence="2">
    <name type="scientific">Mycobacterium xenopi 4042</name>
    <dbReference type="NCBI Taxonomy" id="1299334"/>
    <lineage>
        <taxon>Bacteria</taxon>
        <taxon>Bacillati</taxon>
        <taxon>Actinomycetota</taxon>
        <taxon>Actinomycetes</taxon>
        <taxon>Mycobacteriales</taxon>
        <taxon>Mycobacteriaceae</taxon>
        <taxon>Mycobacterium</taxon>
    </lineage>
</organism>